<proteinExistence type="predicted"/>
<sequence>MQPVHLFGVAPLQKRLVRLVVLEVFLQRTIDDHLVVLDLAADHSVGLIEQVLVDLDLGEAWRRPRRVPFFAHVIVHHDIGLGAHYRLLAICLTHFGQLQNNIGFYLEKNAQINLVSYFFVVVGNSSCELMEIESKN</sequence>
<comment type="caution">
    <text evidence="1">The sequence shown here is derived from an EMBL/GenBank/DDBJ whole genome shotgun (WGS) entry which is preliminary data.</text>
</comment>
<evidence type="ECO:0000313" key="2">
    <source>
        <dbReference type="Proteomes" id="UP000276133"/>
    </source>
</evidence>
<name>A0A3M7P4I6_BRAPC</name>
<dbReference type="Proteomes" id="UP000276133">
    <property type="component" value="Unassembled WGS sequence"/>
</dbReference>
<accession>A0A3M7P4I6</accession>
<keyword evidence="2" id="KW-1185">Reference proteome</keyword>
<reference evidence="1 2" key="1">
    <citation type="journal article" date="2018" name="Sci. Rep.">
        <title>Genomic signatures of local adaptation to the degree of environmental predictability in rotifers.</title>
        <authorList>
            <person name="Franch-Gras L."/>
            <person name="Hahn C."/>
            <person name="Garcia-Roger E.M."/>
            <person name="Carmona M.J."/>
            <person name="Serra M."/>
            <person name="Gomez A."/>
        </authorList>
    </citation>
    <scope>NUCLEOTIDE SEQUENCE [LARGE SCALE GENOMIC DNA]</scope>
    <source>
        <strain evidence="1">HYR1</strain>
    </source>
</reference>
<gene>
    <name evidence="1" type="ORF">BpHYR1_015270</name>
</gene>
<protein>
    <submittedName>
        <fullName evidence="1">Uncharacterized protein</fullName>
    </submittedName>
</protein>
<dbReference type="EMBL" id="REGN01013390">
    <property type="protein sequence ID" value="RMZ93988.1"/>
    <property type="molecule type" value="Genomic_DNA"/>
</dbReference>
<evidence type="ECO:0000313" key="1">
    <source>
        <dbReference type="EMBL" id="RMZ93988.1"/>
    </source>
</evidence>
<organism evidence="1 2">
    <name type="scientific">Brachionus plicatilis</name>
    <name type="common">Marine rotifer</name>
    <name type="synonym">Brachionus muelleri</name>
    <dbReference type="NCBI Taxonomy" id="10195"/>
    <lineage>
        <taxon>Eukaryota</taxon>
        <taxon>Metazoa</taxon>
        <taxon>Spiralia</taxon>
        <taxon>Gnathifera</taxon>
        <taxon>Rotifera</taxon>
        <taxon>Eurotatoria</taxon>
        <taxon>Monogononta</taxon>
        <taxon>Pseudotrocha</taxon>
        <taxon>Ploima</taxon>
        <taxon>Brachionidae</taxon>
        <taxon>Brachionus</taxon>
    </lineage>
</organism>
<dbReference type="AlphaFoldDB" id="A0A3M7P4I6"/>